<proteinExistence type="predicted"/>
<dbReference type="AlphaFoldDB" id="A0A6J4JNZ7"/>
<feature type="compositionally biased region" description="Gly residues" evidence="1">
    <location>
        <begin position="294"/>
        <end position="307"/>
    </location>
</feature>
<accession>A0A6J4JNZ7</accession>
<feature type="compositionally biased region" description="Basic and acidic residues" evidence="1">
    <location>
        <begin position="95"/>
        <end position="117"/>
    </location>
</feature>
<gene>
    <name evidence="2" type="ORF">AVDCRST_MAG08-3992</name>
</gene>
<protein>
    <submittedName>
        <fullName evidence="2">Sulfur carrier protein FdhD</fullName>
    </submittedName>
</protein>
<evidence type="ECO:0000256" key="1">
    <source>
        <dbReference type="SAM" id="MobiDB-lite"/>
    </source>
</evidence>
<reference evidence="2" key="1">
    <citation type="submission" date="2020-02" db="EMBL/GenBank/DDBJ databases">
        <authorList>
            <person name="Meier V. D."/>
        </authorList>
    </citation>
    <scope>NUCLEOTIDE SEQUENCE</scope>
    <source>
        <strain evidence="2">AVDCRST_MAG08</strain>
    </source>
</reference>
<feature type="compositionally biased region" description="Basic and acidic residues" evidence="1">
    <location>
        <begin position="209"/>
        <end position="229"/>
    </location>
</feature>
<feature type="non-terminal residue" evidence="2">
    <location>
        <position position="307"/>
    </location>
</feature>
<feature type="compositionally biased region" description="Basic and acidic residues" evidence="1">
    <location>
        <begin position="76"/>
        <end position="86"/>
    </location>
</feature>
<feature type="non-terminal residue" evidence="2">
    <location>
        <position position="1"/>
    </location>
</feature>
<feature type="compositionally biased region" description="Basic and acidic residues" evidence="1">
    <location>
        <begin position="35"/>
        <end position="61"/>
    </location>
</feature>
<dbReference type="EMBL" id="CADCTG010000306">
    <property type="protein sequence ID" value="CAA9283270.1"/>
    <property type="molecule type" value="Genomic_DNA"/>
</dbReference>
<feature type="region of interest" description="Disordered" evidence="1">
    <location>
        <begin position="171"/>
        <end position="233"/>
    </location>
</feature>
<feature type="compositionally biased region" description="Basic and acidic residues" evidence="1">
    <location>
        <begin position="191"/>
        <end position="200"/>
    </location>
</feature>
<evidence type="ECO:0000313" key="2">
    <source>
        <dbReference type="EMBL" id="CAA9283270.1"/>
    </source>
</evidence>
<feature type="region of interest" description="Disordered" evidence="1">
    <location>
        <begin position="1"/>
        <end position="137"/>
    </location>
</feature>
<feature type="region of interest" description="Disordered" evidence="1">
    <location>
        <begin position="262"/>
        <end position="307"/>
    </location>
</feature>
<feature type="compositionally biased region" description="Basic and acidic residues" evidence="1">
    <location>
        <begin position="281"/>
        <end position="293"/>
    </location>
</feature>
<name>A0A6J4JNZ7_9PROT</name>
<sequence>VAHGSIAVAGPARPRRPAPDAPRFGGGPHRCGRGNQRDGRAASHPVSERPGDRHDDDDPRPAGRLGARLSAQPEHAPARGRGDRGGLRRRTRRRGGADGRAHRLRAEAAQEDTDQRLRPGHRLRRPSGGLLVRAPRARGGGADLLALPTAAPDQHLADLVLGGRRDPRLRTVRAGPAARLHGGRRPAQRGGQDRGVDVPPRHAAGGQDVLHHRAPDLGDGHQDRPHGDPGADLAQRLHRLGRGAGTAGRADPDRPLQGAALPCAGGGGAHRVRRRPPLRGGGEREALAEELPRGHGGGGGGLRCGGL</sequence>
<organism evidence="2">
    <name type="scientific">uncultured Acetobacteraceae bacterium</name>
    <dbReference type="NCBI Taxonomy" id="169975"/>
    <lineage>
        <taxon>Bacteria</taxon>
        <taxon>Pseudomonadati</taxon>
        <taxon>Pseudomonadota</taxon>
        <taxon>Alphaproteobacteria</taxon>
        <taxon>Acetobacterales</taxon>
        <taxon>Acetobacteraceae</taxon>
        <taxon>environmental samples</taxon>
    </lineage>
</organism>